<keyword evidence="3" id="KW-1185">Reference proteome</keyword>
<protein>
    <submittedName>
        <fullName evidence="2">Fructokinase</fullName>
    </submittedName>
</protein>
<dbReference type="PROSITE" id="PS01125">
    <property type="entry name" value="ROK"/>
    <property type="match status" value="1"/>
</dbReference>
<evidence type="ECO:0000256" key="1">
    <source>
        <dbReference type="ARBA" id="ARBA00023277"/>
    </source>
</evidence>
<dbReference type="RefSeq" id="WP_200240697.1">
    <property type="nucleotide sequence ID" value="NZ_NRRV01000060.1"/>
</dbReference>
<keyword evidence="1" id="KW-0119">Carbohydrate metabolism</keyword>
<dbReference type="Proteomes" id="UP000748752">
    <property type="component" value="Unassembled WGS sequence"/>
</dbReference>
<name>A0ABS1CNC9_9GAMM</name>
<comment type="caution">
    <text evidence="2">The sequence shown here is derived from an EMBL/GenBank/DDBJ whole genome shotgun (WGS) entry which is preliminary data.</text>
</comment>
<dbReference type="InterPro" id="IPR043129">
    <property type="entry name" value="ATPase_NBD"/>
</dbReference>
<accession>A0ABS1CNC9</accession>
<evidence type="ECO:0000313" key="2">
    <source>
        <dbReference type="EMBL" id="MBK1632861.1"/>
    </source>
</evidence>
<dbReference type="PANTHER" id="PTHR18964">
    <property type="entry name" value="ROK (REPRESSOR, ORF, KINASE) FAMILY"/>
    <property type="match status" value="1"/>
</dbReference>
<gene>
    <name evidence="2" type="ORF">CKO31_19335</name>
</gene>
<sequence length="322" mass="33000">MRERPDSAAPTPGRIGIDLGGTKIEGAVLTATGQLSHRRRIATPRHDYDATLAAIAGLVADLGAQAPCAAAIGVGTPGAISPFDGRLRNANSVWLNGRRLEADLAVRLGRPVRTANDADCFALSEATDGAAAGAASVFGVIIGTGTGGGIVVHGRLQQGPNAIAGEWGHNPLPWPQPDELPGPACYCGRHGCIETFCSGPGLSAAFERANGRHLEAAAIAAAAAQGDASAEAALRTYEQRLARALAAVINLLDPEVIVLGGGLSKLERLYRHLPALVAEHVFSDGLATRILRPRFGDSSGVRGAAMLWPASGEESAAQVADG</sequence>
<dbReference type="InterPro" id="IPR049874">
    <property type="entry name" value="ROK_cs"/>
</dbReference>
<proteinExistence type="predicted"/>
<dbReference type="SUPFAM" id="SSF53067">
    <property type="entry name" value="Actin-like ATPase domain"/>
    <property type="match status" value="1"/>
</dbReference>
<dbReference type="EMBL" id="NRRV01000060">
    <property type="protein sequence ID" value="MBK1632861.1"/>
    <property type="molecule type" value="Genomic_DNA"/>
</dbReference>
<dbReference type="PANTHER" id="PTHR18964:SF174">
    <property type="entry name" value="D-ALLOSE KINASE-RELATED"/>
    <property type="match status" value="1"/>
</dbReference>
<evidence type="ECO:0000313" key="3">
    <source>
        <dbReference type="Proteomes" id="UP000748752"/>
    </source>
</evidence>
<reference evidence="2 3" key="1">
    <citation type="journal article" date="2020" name="Microorganisms">
        <title>Osmotic Adaptation and Compatible Solute Biosynthesis of Phototrophic Bacteria as Revealed from Genome Analyses.</title>
        <authorList>
            <person name="Imhoff J.F."/>
            <person name="Rahn T."/>
            <person name="Kunzel S."/>
            <person name="Keller A."/>
            <person name="Neulinger S.C."/>
        </authorList>
    </citation>
    <scope>NUCLEOTIDE SEQUENCE [LARGE SCALE GENOMIC DNA]</scope>
    <source>
        <strain evidence="2 3">DSM 6210</strain>
    </source>
</reference>
<organism evidence="2 3">
    <name type="scientific">Thiohalocapsa halophila</name>
    <dbReference type="NCBI Taxonomy" id="69359"/>
    <lineage>
        <taxon>Bacteria</taxon>
        <taxon>Pseudomonadati</taxon>
        <taxon>Pseudomonadota</taxon>
        <taxon>Gammaproteobacteria</taxon>
        <taxon>Chromatiales</taxon>
        <taxon>Chromatiaceae</taxon>
        <taxon>Thiohalocapsa</taxon>
    </lineage>
</organism>
<dbReference type="Gene3D" id="3.30.420.40">
    <property type="match status" value="2"/>
</dbReference>
<dbReference type="CDD" id="cd24066">
    <property type="entry name" value="ASKHA_NBD_ROK_EcFRK-like"/>
    <property type="match status" value="1"/>
</dbReference>
<dbReference type="Pfam" id="PF00480">
    <property type="entry name" value="ROK"/>
    <property type="match status" value="1"/>
</dbReference>
<dbReference type="InterPro" id="IPR000600">
    <property type="entry name" value="ROK"/>
</dbReference>